<evidence type="ECO:0000256" key="2">
    <source>
        <dbReference type="SAM" id="SignalP"/>
    </source>
</evidence>
<accession>A0ABV8R337</accession>
<feature type="signal peptide" evidence="2">
    <location>
        <begin position="1"/>
        <end position="20"/>
    </location>
</feature>
<dbReference type="PROSITE" id="PS51257">
    <property type="entry name" value="PROKAR_LIPOPROTEIN"/>
    <property type="match status" value="1"/>
</dbReference>
<keyword evidence="2" id="KW-0732">Signal</keyword>
<evidence type="ECO:0008006" key="5">
    <source>
        <dbReference type="Google" id="ProtNLM"/>
    </source>
</evidence>
<dbReference type="Proteomes" id="UP001595773">
    <property type="component" value="Unassembled WGS sequence"/>
</dbReference>
<keyword evidence="4" id="KW-1185">Reference proteome</keyword>
<name>A0ABV8R337_9MICC</name>
<sequence>MKTTPATVRNRSLAALGAGAALMISLTGCLPGAKDATPAPQTDKPASSAAASDTARDGGFSSATARASRSAAPKAAAEPGTLTEPGASLKLGEVAYTHVNSGDEGTEKYKEASYEIAVTKIVPGTEADLSKFKDAAKFAGQTPYYVFTDMTLTALNKPSAGLSDPRVSAHLKDGSEAQKLIVFGSMPDCKDTNFKTEGDGDAFTYVVGSSKTTCSVFLAPAGDAITSASYKDSSFHYVKYSDNPYLKNPITWGK</sequence>
<feature type="chain" id="PRO_5046949581" description="Lipoprotein" evidence="2">
    <location>
        <begin position="21"/>
        <end position="254"/>
    </location>
</feature>
<comment type="caution">
    <text evidence="3">The sequence shown here is derived from an EMBL/GenBank/DDBJ whole genome shotgun (WGS) entry which is preliminary data.</text>
</comment>
<proteinExistence type="predicted"/>
<protein>
    <recommendedName>
        <fullName evidence="5">Lipoprotein</fullName>
    </recommendedName>
</protein>
<evidence type="ECO:0000313" key="3">
    <source>
        <dbReference type="EMBL" id="MFC4266621.1"/>
    </source>
</evidence>
<evidence type="ECO:0000256" key="1">
    <source>
        <dbReference type="SAM" id="MobiDB-lite"/>
    </source>
</evidence>
<gene>
    <name evidence="3" type="ORF">ACFOW9_13500</name>
</gene>
<feature type="region of interest" description="Disordered" evidence="1">
    <location>
        <begin position="35"/>
        <end position="89"/>
    </location>
</feature>
<organism evidence="3 4">
    <name type="scientific">Arthrobacter cryoconiti</name>
    <dbReference type="NCBI Taxonomy" id="748907"/>
    <lineage>
        <taxon>Bacteria</taxon>
        <taxon>Bacillati</taxon>
        <taxon>Actinomycetota</taxon>
        <taxon>Actinomycetes</taxon>
        <taxon>Micrococcales</taxon>
        <taxon>Micrococcaceae</taxon>
        <taxon>Arthrobacter</taxon>
    </lineage>
</organism>
<evidence type="ECO:0000313" key="4">
    <source>
        <dbReference type="Proteomes" id="UP001595773"/>
    </source>
</evidence>
<feature type="compositionally biased region" description="Low complexity" evidence="1">
    <location>
        <begin position="61"/>
        <end position="77"/>
    </location>
</feature>
<dbReference type="EMBL" id="JBHSCQ010000022">
    <property type="protein sequence ID" value="MFC4266621.1"/>
    <property type="molecule type" value="Genomic_DNA"/>
</dbReference>
<reference evidence="4" key="1">
    <citation type="journal article" date="2019" name="Int. J. Syst. Evol. Microbiol.">
        <title>The Global Catalogue of Microorganisms (GCM) 10K type strain sequencing project: providing services to taxonomists for standard genome sequencing and annotation.</title>
        <authorList>
            <consortium name="The Broad Institute Genomics Platform"/>
            <consortium name="The Broad Institute Genome Sequencing Center for Infectious Disease"/>
            <person name="Wu L."/>
            <person name="Ma J."/>
        </authorList>
    </citation>
    <scope>NUCLEOTIDE SEQUENCE [LARGE SCALE GENOMIC DNA]</scope>
    <source>
        <strain evidence="4">CGMCC 1.10698</strain>
    </source>
</reference>
<dbReference type="RefSeq" id="WP_230066132.1">
    <property type="nucleotide sequence ID" value="NZ_BAABLL010000010.1"/>
</dbReference>